<protein>
    <submittedName>
        <fullName evidence="4">Transcriptional regulator</fullName>
    </submittedName>
</protein>
<dbReference type="PROSITE" id="PS50977">
    <property type="entry name" value="HTH_TETR_2"/>
    <property type="match status" value="1"/>
</dbReference>
<dbReference type="Gene3D" id="1.10.357.10">
    <property type="entry name" value="Tetracycline Repressor, domain 2"/>
    <property type="match status" value="1"/>
</dbReference>
<dbReference type="RefSeq" id="WP_028701046.1">
    <property type="nucleotide sequence ID" value="NZ_CP013126.1"/>
</dbReference>
<dbReference type="PROSITE" id="PS01081">
    <property type="entry name" value="HTH_TETR_1"/>
    <property type="match status" value="1"/>
</dbReference>
<dbReference type="InterPro" id="IPR001647">
    <property type="entry name" value="HTH_TetR"/>
</dbReference>
<proteinExistence type="predicted"/>
<dbReference type="InterPro" id="IPR036271">
    <property type="entry name" value="Tet_transcr_reg_TetR-rel_C_sf"/>
</dbReference>
<organism evidence="4 5">
    <name type="scientific">Acidipropionibacterium acidipropionici</name>
    <dbReference type="NCBI Taxonomy" id="1748"/>
    <lineage>
        <taxon>Bacteria</taxon>
        <taxon>Bacillati</taxon>
        <taxon>Actinomycetota</taxon>
        <taxon>Actinomycetes</taxon>
        <taxon>Propionibacteriales</taxon>
        <taxon>Propionibacteriaceae</taxon>
        <taxon>Acidipropionibacterium</taxon>
    </lineage>
</organism>
<keyword evidence="1 2" id="KW-0238">DNA-binding</keyword>
<evidence type="ECO:0000256" key="1">
    <source>
        <dbReference type="ARBA" id="ARBA00023125"/>
    </source>
</evidence>
<keyword evidence="5" id="KW-1185">Reference proteome</keyword>
<dbReference type="Pfam" id="PF00440">
    <property type="entry name" value="TetR_N"/>
    <property type="match status" value="1"/>
</dbReference>
<gene>
    <name evidence="4" type="ORF">A8L58_06820</name>
</gene>
<feature type="domain" description="HTH tetR-type" evidence="3">
    <location>
        <begin position="3"/>
        <end position="63"/>
    </location>
</feature>
<dbReference type="SUPFAM" id="SSF48498">
    <property type="entry name" value="Tetracyclin repressor-like, C-terminal domain"/>
    <property type="match status" value="1"/>
</dbReference>
<feature type="DNA-binding region" description="H-T-H motif" evidence="2">
    <location>
        <begin position="26"/>
        <end position="45"/>
    </location>
</feature>
<dbReference type="PANTHER" id="PTHR30055:SF226">
    <property type="entry name" value="HTH-TYPE TRANSCRIPTIONAL REGULATOR PKSA"/>
    <property type="match status" value="1"/>
</dbReference>
<evidence type="ECO:0000313" key="4">
    <source>
        <dbReference type="EMBL" id="AOZ46457.1"/>
    </source>
</evidence>
<name>A0ABN4TZY8_9ACTN</name>
<dbReference type="Proteomes" id="UP000178666">
    <property type="component" value="Chromosome"/>
</dbReference>
<dbReference type="InterPro" id="IPR009057">
    <property type="entry name" value="Homeodomain-like_sf"/>
</dbReference>
<dbReference type="PRINTS" id="PR00455">
    <property type="entry name" value="HTHTETR"/>
</dbReference>
<dbReference type="InterPro" id="IPR023772">
    <property type="entry name" value="DNA-bd_HTH_TetR-type_CS"/>
</dbReference>
<dbReference type="SUPFAM" id="SSF46689">
    <property type="entry name" value="Homeodomain-like"/>
    <property type="match status" value="1"/>
</dbReference>
<evidence type="ECO:0000313" key="5">
    <source>
        <dbReference type="Proteomes" id="UP000178666"/>
    </source>
</evidence>
<dbReference type="PANTHER" id="PTHR30055">
    <property type="entry name" value="HTH-TYPE TRANSCRIPTIONAL REGULATOR RUTR"/>
    <property type="match status" value="1"/>
</dbReference>
<accession>A0ABN4TZY8</accession>
<evidence type="ECO:0000259" key="3">
    <source>
        <dbReference type="PROSITE" id="PS50977"/>
    </source>
</evidence>
<evidence type="ECO:0000256" key="2">
    <source>
        <dbReference type="PROSITE-ProRule" id="PRU00335"/>
    </source>
</evidence>
<dbReference type="GeneID" id="88085302"/>
<reference evidence="4 5" key="1">
    <citation type="journal article" date="2016" name="Plant Dis.">
        <title>Improved production of propionic acid using genome shuffling.</title>
        <authorList>
            <person name="Luna-Flores C.H."/>
            <person name="Palfreyman R.W."/>
            <person name="Kromer J.O."/>
            <person name="Nielsen L.K."/>
            <person name="Marcellin E."/>
        </authorList>
    </citation>
    <scope>NUCLEOTIDE SEQUENCE [LARGE SCALE GENOMIC DNA]</scope>
    <source>
        <strain evidence="4 5">F3E8</strain>
    </source>
</reference>
<dbReference type="InterPro" id="IPR050109">
    <property type="entry name" value="HTH-type_TetR-like_transc_reg"/>
</dbReference>
<sequence>MPRDARNDIVHASWELFRTQGFRHTTVDQIIARAGIAKGTFYHHFQSKSKLLGTLSDIFDDKYRKLETGLDQSLSIVDQIKSLNIAMFTFIQDTVPVDLLRELLASQLSPRGDRSLVNHDRYYFAIHRKFVARGQEAGEFTSDVSAHDIVRLYAMAERSMLYDWCLHQGAQPLVGEPNRIVAGVLDQFVTSD</sequence>
<dbReference type="EMBL" id="CP015970">
    <property type="protein sequence ID" value="AOZ46457.1"/>
    <property type="molecule type" value="Genomic_DNA"/>
</dbReference>